<comment type="caution">
    <text evidence="1">The sequence shown here is derived from an EMBL/GenBank/DDBJ whole genome shotgun (WGS) entry which is preliminary data.</text>
</comment>
<dbReference type="EMBL" id="CM055097">
    <property type="protein sequence ID" value="KAJ7552059.1"/>
    <property type="molecule type" value="Genomic_DNA"/>
</dbReference>
<evidence type="ECO:0000313" key="1">
    <source>
        <dbReference type="EMBL" id="KAJ7552059.1"/>
    </source>
</evidence>
<organism evidence="1 2">
    <name type="scientific">Diphasiastrum complanatum</name>
    <name type="common">Issler's clubmoss</name>
    <name type="synonym">Lycopodium complanatum</name>
    <dbReference type="NCBI Taxonomy" id="34168"/>
    <lineage>
        <taxon>Eukaryota</taxon>
        <taxon>Viridiplantae</taxon>
        <taxon>Streptophyta</taxon>
        <taxon>Embryophyta</taxon>
        <taxon>Tracheophyta</taxon>
        <taxon>Lycopodiopsida</taxon>
        <taxon>Lycopodiales</taxon>
        <taxon>Lycopodiaceae</taxon>
        <taxon>Lycopodioideae</taxon>
        <taxon>Diphasiastrum</taxon>
    </lineage>
</organism>
<protein>
    <submittedName>
        <fullName evidence="1">Uncharacterized protein</fullName>
    </submittedName>
</protein>
<gene>
    <name evidence="1" type="ORF">O6H91_06G040100</name>
</gene>
<reference evidence="2" key="1">
    <citation type="journal article" date="2024" name="Proc. Natl. Acad. Sci. U.S.A.">
        <title>Extraordinary preservation of gene collinearity over three hundred million years revealed in homosporous lycophytes.</title>
        <authorList>
            <person name="Li C."/>
            <person name="Wickell D."/>
            <person name="Kuo L.Y."/>
            <person name="Chen X."/>
            <person name="Nie B."/>
            <person name="Liao X."/>
            <person name="Peng D."/>
            <person name="Ji J."/>
            <person name="Jenkins J."/>
            <person name="Williams M."/>
            <person name="Shu S."/>
            <person name="Plott C."/>
            <person name="Barry K."/>
            <person name="Rajasekar S."/>
            <person name="Grimwood J."/>
            <person name="Han X."/>
            <person name="Sun S."/>
            <person name="Hou Z."/>
            <person name="He W."/>
            <person name="Dai G."/>
            <person name="Sun C."/>
            <person name="Schmutz J."/>
            <person name="Leebens-Mack J.H."/>
            <person name="Li F.W."/>
            <person name="Wang L."/>
        </authorList>
    </citation>
    <scope>NUCLEOTIDE SEQUENCE [LARGE SCALE GENOMIC DNA]</scope>
    <source>
        <strain evidence="2">cv. PW_Plant_1</strain>
    </source>
</reference>
<name>A0ACC2DCK0_DIPCM</name>
<evidence type="ECO:0000313" key="2">
    <source>
        <dbReference type="Proteomes" id="UP001162992"/>
    </source>
</evidence>
<dbReference type="Proteomes" id="UP001162992">
    <property type="component" value="Chromosome 6"/>
</dbReference>
<accession>A0ACC2DCK0</accession>
<proteinExistence type="predicted"/>
<keyword evidence="2" id="KW-1185">Reference proteome</keyword>
<sequence>MEQLGFAVLQSAATDAGGGSAFDRVVLHVDLDCFYAAVEQVRLGIPREVPLAVQQWEGLIAVNYPARAAGVVRHDRVSEALRKCPKLHLVHVETLGGQEGDAAARRGSAKVSLERYRQASSHVFSIFRRFTDLSEKASIDEVYLDVTDQVEEMVEKECNWDTELQRLLSSTSGESATLDSSKKSDMIVEIGPLLLDDQNDKRLLAGAIIAEKIRSTVRSELGYTCSVGIATNKLLAKIASARNKPDHQTLILPRAVPELMQKFPLKKIKMLGGKLGEELKEKWSCETAGDVQAVPLGSLIFCFGERLGNYIFKAVRGIYADKVQSKQVSKSMLAAKSFSATDDLTVIRRWLGVLAEELAIRIFRDVEQNHRQPKFLQLHYRSGSFQHSSEHSKSCPLPQTALRLLSSSRLDLSEISGISICGSSEESGFREGHLEPLKENHENSDVNDNLSVEQNVLESESAFIGSVIAPLAAGELVKDIVSKPIRSLANVLQDATFSMFRQLDGALPCTRLAIAAQGFQQLPSQVFSDLVPFFHFVNWKILQSICSLGFRMMVMQGSKSIQHFFTATPQTREAPKKNAEVVHRGPKGIMKFMVPASEADGTSILSHVENTRCAISCETIPSKYEVERLSTVADSDSSQIRGQTCSTVETEASHLLYNGVARILSEPKESTGPLFYENNPNFDQLVKLQCRATDDYGSRGGVYDVAENNFAIHDTDEGTHERIDLSNINKEEQHHILQSIYSSRASVVGSEKCRASGSHHQQNRALKRRRQPDAQSGQQSISSFFHSFTQTSDPDKRIKGMPPY</sequence>